<proteinExistence type="predicted"/>
<protein>
    <submittedName>
        <fullName evidence="2">Uncharacterized protein</fullName>
    </submittedName>
</protein>
<accession>A0A5E8CJ84</accession>
<feature type="transmembrane region" description="Helical" evidence="1">
    <location>
        <begin position="57"/>
        <end position="74"/>
    </location>
</feature>
<evidence type="ECO:0000313" key="2">
    <source>
        <dbReference type="EMBL" id="VVU95321.1"/>
    </source>
</evidence>
<dbReference type="EMBL" id="CABVLZ010000004">
    <property type="protein sequence ID" value="VVU95321.1"/>
    <property type="molecule type" value="Genomic_DNA"/>
</dbReference>
<reference evidence="2" key="1">
    <citation type="submission" date="2019-09" db="EMBL/GenBank/DDBJ databases">
        <authorList>
            <person name="Needham M D."/>
        </authorList>
    </citation>
    <scope>NUCLEOTIDE SEQUENCE</scope>
</reference>
<dbReference type="InterPro" id="IPR036259">
    <property type="entry name" value="MFS_trans_sf"/>
</dbReference>
<feature type="transmembrane region" description="Helical" evidence="1">
    <location>
        <begin position="81"/>
        <end position="103"/>
    </location>
</feature>
<feature type="transmembrane region" description="Helical" evidence="1">
    <location>
        <begin position="25"/>
        <end position="45"/>
    </location>
</feature>
<dbReference type="SUPFAM" id="SSF103473">
    <property type="entry name" value="MFS general substrate transporter"/>
    <property type="match status" value="1"/>
</dbReference>
<keyword evidence="1" id="KW-1133">Transmembrane helix</keyword>
<organism evidence="2">
    <name type="scientific">seawater metagenome</name>
    <dbReference type="NCBI Taxonomy" id="1561972"/>
    <lineage>
        <taxon>unclassified sequences</taxon>
        <taxon>metagenomes</taxon>
        <taxon>ecological metagenomes</taxon>
    </lineage>
</organism>
<gene>
    <name evidence="2" type="ORF">CPAV1605_1072</name>
</gene>
<keyword evidence="1" id="KW-0472">Membrane</keyword>
<name>A0A5E8CJ84_9ZZZZ</name>
<dbReference type="AlphaFoldDB" id="A0A5E8CJ84"/>
<feature type="transmembrane region" description="Helical" evidence="1">
    <location>
        <begin position="109"/>
        <end position="130"/>
    </location>
</feature>
<keyword evidence="1" id="KW-0812">Transmembrane</keyword>
<evidence type="ECO:0000256" key="1">
    <source>
        <dbReference type="SAM" id="Phobius"/>
    </source>
</evidence>
<sequence>MKENNNIELENNVEKVKILKSYQYYALYIILPVLNNLNNSWWVLILPLHFLEMGWDLNYLAILYSVFFTLRVINDYIITKFGYWLTPILSFVCILFYSTLIFWQNHLWAIFLGIIGTYGLHTSIPVYGLSYKLVKFNDNMQQIGLLIRAGGNYAKAEEELLKRNQEQTDV</sequence>